<evidence type="ECO:0000313" key="1">
    <source>
        <dbReference type="EMBL" id="ODN71026.1"/>
    </source>
</evidence>
<dbReference type="InterPro" id="IPR024091">
    <property type="entry name" value="LnmK-like_bifun_acyl/decarbox"/>
</dbReference>
<dbReference type="AlphaFoldDB" id="A0A1E3H5F4"/>
<dbReference type="Proteomes" id="UP000094622">
    <property type="component" value="Unassembled WGS sequence"/>
</dbReference>
<dbReference type="NCBIfam" id="TIGR04098">
    <property type="entry name" value="LnmK_bifunc"/>
    <property type="match status" value="1"/>
</dbReference>
<dbReference type="RefSeq" id="WP_245293971.1">
    <property type="nucleotide sequence ID" value="NZ_MCRJ01000032.1"/>
</dbReference>
<accession>A0A1E3H5F4</accession>
<keyword evidence="2" id="KW-1185">Reference proteome</keyword>
<dbReference type="Gene3D" id="3.10.129.10">
    <property type="entry name" value="Hotdog Thioesterase"/>
    <property type="match status" value="1"/>
</dbReference>
<dbReference type="NCBIfam" id="TIGR04099">
    <property type="entry name" value="biosn_Pnap_2097"/>
    <property type="match status" value="1"/>
</dbReference>
<dbReference type="PATRIC" id="fig|1439726.3.peg.1753"/>
<organism evidence="1 2">
    <name type="scientific">Methylobrevis pamukkalensis</name>
    <dbReference type="NCBI Taxonomy" id="1439726"/>
    <lineage>
        <taxon>Bacteria</taxon>
        <taxon>Pseudomonadati</taxon>
        <taxon>Pseudomonadota</taxon>
        <taxon>Alphaproteobacteria</taxon>
        <taxon>Hyphomicrobiales</taxon>
        <taxon>Pleomorphomonadaceae</taxon>
        <taxon>Methylobrevis</taxon>
    </lineage>
</organism>
<proteinExistence type="predicted"/>
<protein>
    <submittedName>
        <fullName evidence="1">Uncharacterized protein</fullName>
    </submittedName>
</protein>
<name>A0A1E3H5F4_9HYPH</name>
<comment type="caution">
    <text evidence="1">The sequence shown here is derived from an EMBL/GenBank/DDBJ whole genome shotgun (WGS) entry which is preliminary data.</text>
</comment>
<reference evidence="1 2" key="1">
    <citation type="submission" date="2016-07" db="EMBL/GenBank/DDBJ databases">
        <title>Draft Genome Sequence of Methylobrevis pamukkalensis PK2.</title>
        <authorList>
            <person name="Vasilenko O.V."/>
            <person name="Doronina N.V."/>
            <person name="Shmareva M.N."/>
            <person name="Tarlachkov S.V."/>
            <person name="Mustakhimov I."/>
            <person name="Trotsenko Y.A."/>
        </authorList>
    </citation>
    <scope>NUCLEOTIDE SEQUENCE [LARGE SCALE GENOMIC DNA]</scope>
    <source>
        <strain evidence="1 2">PK2</strain>
    </source>
</reference>
<gene>
    <name evidence="1" type="ORF">A6302_01660</name>
</gene>
<dbReference type="EMBL" id="MCRJ01000032">
    <property type="protein sequence ID" value="ODN71026.1"/>
    <property type="molecule type" value="Genomic_DNA"/>
</dbReference>
<sequence>MTLSPSLSVFEASPLPQDMPAVYRLGMPQLCLGGLSETWLLKELGHRHWMLLAFAAGHAVPAFRDGRGAPVYAAFSAVRIDEADFASLGENDLLTVDSSLSRLSRTRFRSRHRLTAAGRPVGMVDMVSTFVTRREAGRNRSIARARSPACRRCRRAGRPMILPRSRRRSAPTPAGDTSAFLRTRLWPAWRAIRRRW</sequence>
<evidence type="ECO:0000313" key="2">
    <source>
        <dbReference type="Proteomes" id="UP000094622"/>
    </source>
</evidence>